<dbReference type="SUPFAM" id="SSF75445">
    <property type="entry name" value="D-ribose-5-phosphate isomerase (RpiA), lid domain"/>
    <property type="match status" value="1"/>
</dbReference>
<dbReference type="Pfam" id="PF06026">
    <property type="entry name" value="Rib_5-P_isom_A"/>
    <property type="match status" value="1"/>
</dbReference>
<organism evidence="4 5">
    <name type="scientific">Rivihabitans pingtungensis</name>
    <dbReference type="NCBI Taxonomy" id="1054498"/>
    <lineage>
        <taxon>Bacteria</taxon>
        <taxon>Pseudomonadati</taxon>
        <taxon>Pseudomonadota</taxon>
        <taxon>Betaproteobacteria</taxon>
        <taxon>Neisseriales</taxon>
        <taxon>Aquaspirillaceae</taxon>
        <taxon>Rivihabitans</taxon>
    </lineage>
</organism>
<dbReference type="Proteomes" id="UP000247555">
    <property type="component" value="Unassembled WGS sequence"/>
</dbReference>
<feature type="active site" description="Proton acceptor" evidence="3">
    <location>
        <position position="106"/>
    </location>
</feature>
<dbReference type="FunFam" id="3.30.70.260:FF:000004">
    <property type="entry name" value="Ribose-5-phosphate isomerase A"/>
    <property type="match status" value="1"/>
</dbReference>
<comment type="function">
    <text evidence="3">Catalyzes the reversible conversion of ribose-5-phosphate to ribulose 5-phosphate.</text>
</comment>
<comment type="subunit">
    <text evidence="3">Homodimer.</text>
</comment>
<comment type="pathway">
    <text evidence="3">Carbohydrate degradation; pentose phosphate pathway; D-ribose 5-phosphate from D-ribulose 5-phosphate (non-oxidative stage): step 1/1.</text>
</comment>
<dbReference type="RefSeq" id="WP_110389302.1">
    <property type="nucleotide sequence ID" value="NZ_CALCOA010000297.1"/>
</dbReference>
<gene>
    <name evidence="3" type="primary">rpiA</name>
    <name evidence="4" type="ORF">DFR34_101228</name>
</gene>
<feature type="binding site" evidence="3">
    <location>
        <position position="124"/>
    </location>
    <ligand>
        <name>substrate</name>
    </ligand>
</feature>
<feature type="binding site" evidence="3">
    <location>
        <begin position="31"/>
        <end position="34"/>
    </location>
    <ligand>
        <name>substrate</name>
    </ligand>
</feature>
<dbReference type="EC" id="5.3.1.6" evidence="3"/>
<dbReference type="InterPro" id="IPR037171">
    <property type="entry name" value="NagB/RpiA_transferase-like"/>
</dbReference>
<comment type="similarity">
    <text evidence="3">Belongs to the ribose 5-phosphate isomerase family.</text>
</comment>
<dbReference type="NCBIfam" id="TIGR00021">
    <property type="entry name" value="rpiA"/>
    <property type="match status" value="1"/>
</dbReference>
<dbReference type="EMBL" id="QJKI01000001">
    <property type="protein sequence ID" value="PXX81996.1"/>
    <property type="molecule type" value="Genomic_DNA"/>
</dbReference>
<dbReference type="Gene3D" id="3.30.70.260">
    <property type="match status" value="1"/>
</dbReference>
<dbReference type="InterPro" id="IPR004788">
    <property type="entry name" value="Ribose5P_isomerase_type_A"/>
</dbReference>
<evidence type="ECO:0000313" key="4">
    <source>
        <dbReference type="EMBL" id="PXX81996.1"/>
    </source>
</evidence>
<name>A0A318L208_9NEIS</name>
<feature type="binding site" evidence="3">
    <location>
        <begin position="84"/>
        <end position="87"/>
    </location>
    <ligand>
        <name>substrate</name>
    </ligand>
</feature>
<dbReference type="GO" id="GO:0009052">
    <property type="term" value="P:pentose-phosphate shunt, non-oxidative branch"/>
    <property type="evidence" value="ECO:0007669"/>
    <property type="project" value="UniProtKB-UniRule"/>
</dbReference>
<dbReference type="NCBIfam" id="NF001924">
    <property type="entry name" value="PRK00702.1"/>
    <property type="match status" value="1"/>
</dbReference>
<keyword evidence="5" id="KW-1185">Reference proteome</keyword>
<keyword evidence="2 3" id="KW-0413">Isomerase</keyword>
<dbReference type="InterPro" id="IPR020672">
    <property type="entry name" value="Ribose5P_isomerase_typA_subgr"/>
</dbReference>
<dbReference type="CDD" id="cd01398">
    <property type="entry name" value="RPI_A"/>
    <property type="match status" value="1"/>
</dbReference>
<sequence length="221" mass="23625">MSTLTQDDKKRAVARKAIDFVPDDSIIGVGTGSTVNFFIDELARIKARIDGCVSSSDASTARLKAHGIPVYELSSVGELQVYIDGADEVNHSLHMIKGGGGALTREKIVASAAREFICIADEAKYVSKLGAFPVAVEVIPMARSVVARELVHLGGHPELRQGFTTDNGNLILDVHDLDILKPLEMETAINQIAGVVCCGIFARQHAHVLLLGADDGVKVIR</sequence>
<protein>
    <recommendedName>
        <fullName evidence="3">Ribose-5-phosphate isomerase A</fullName>
        <ecNumber evidence="3">5.3.1.6</ecNumber>
    </recommendedName>
    <alternativeName>
        <fullName evidence="3">Phosphoriboisomerase A</fullName>
        <shortName evidence="3">PRI</shortName>
    </alternativeName>
</protein>
<evidence type="ECO:0000256" key="1">
    <source>
        <dbReference type="ARBA" id="ARBA00001713"/>
    </source>
</evidence>
<dbReference type="HAMAP" id="MF_00170">
    <property type="entry name" value="Rib_5P_isom_A"/>
    <property type="match status" value="1"/>
</dbReference>
<comment type="caution">
    <text evidence="4">The sequence shown here is derived from an EMBL/GenBank/DDBJ whole genome shotgun (WGS) entry which is preliminary data.</text>
</comment>
<proteinExistence type="inferred from homology"/>
<dbReference type="GO" id="GO:0004751">
    <property type="term" value="F:ribose-5-phosphate isomerase activity"/>
    <property type="evidence" value="ECO:0007669"/>
    <property type="project" value="UniProtKB-UniRule"/>
</dbReference>
<evidence type="ECO:0000256" key="2">
    <source>
        <dbReference type="ARBA" id="ARBA00023235"/>
    </source>
</evidence>
<dbReference type="OrthoDB" id="5870696at2"/>
<dbReference type="FunFam" id="3.40.50.1360:FF:000001">
    <property type="entry name" value="Ribose-5-phosphate isomerase A"/>
    <property type="match status" value="1"/>
</dbReference>
<dbReference type="Gene3D" id="3.40.50.1360">
    <property type="match status" value="1"/>
</dbReference>
<evidence type="ECO:0000256" key="3">
    <source>
        <dbReference type="HAMAP-Rule" id="MF_00170"/>
    </source>
</evidence>
<dbReference type="UniPathway" id="UPA00115">
    <property type="reaction ID" value="UER00412"/>
</dbReference>
<dbReference type="GO" id="GO:0005829">
    <property type="term" value="C:cytosol"/>
    <property type="evidence" value="ECO:0007669"/>
    <property type="project" value="TreeGrafter"/>
</dbReference>
<accession>A0A318L208</accession>
<dbReference type="GO" id="GO:0006014">
    <property type="term" value="P:D-ribose metabolic process"/>
    <property type="evidence" value="ECO:0007669"/>
    <property type="project" value="TreeGrafter"/>
</dbReference>
<dbReference type="SUPFAM" id="SSF100950">
    <property type="entry name" value="NagB/RpiA/CoA transferase-like"/>
    <property type="match status" value="1"/>
</dbReference>
<dbReference type="PANTHER" id="PTHR11934">
    <property type="entry name" value="RIBOSE-5-PHOSPHATE ISOMERASE"/>
    <property type="match status" value="1"/>
</dbReference>
<dbReference type="PANTHER" id="PTHR11934:SF0">
    <property type="entry name" value="RIBOSE-5-PHOSPHATE ISOMERASE"/>
    <property type="match status" value="1"/>
</dbReference>
<dbReference type="AlphaFoldDB" id="A0A318L208"/>
<evidence type="ECO:0000313" key="5">
    <source>
        <dbReference type="Proteomes" id="UP000247555"/>
    </source>
</evidence>
<reference evidence="4 5" key="1">
    <citation type="submission" date="2018-05" db="EMBL/GenBank/DDBJ databases">
        <title>Genomic Encyclopedia of Type Strains, Phase IV (KMG-IV): sequencing the most valuable type-strain genomes for metagenomic binning, comparative biology and taxonomic classification.</title>
        <authorList>
            <person name="Goeker M."/>
        </authorList>
    </citation>
    <scope>NUCLEOTIDE SEQUENCE [LARGE SCALE GENOMIC DNA]</scope>
    <source>
        <strain evidence="4 5">DSM 29661</strain>
    </source>
</reference>
<feature type="binding site" evidence="3">
    <location>
        <begin position="97"/>
        <end position="100"/>
    </location>
    <ligand>
        <name>substrate</name>
    </ligand>
</feature>
<comment type="catalytic activity">
    <reaction evidence="1 3">
        <text>aldehydo-D-ribose 5-phosphate = D-ribulose 5-phosphate</text>
        <dbReference type="Rhea" id="RHEA:14657"/>
        <dbReference type="ChEBI" id="CHEBI:58121"/>
        <dbReference type="ChEBI" id="CHEBI:58273"/>
        <dbReference type="EC" id="5.3.1.6"/>
    </reaction>
</comment>